<dbReference type="AlphaFoldDB" id="Q0CWF6"/>
<dbReference type="PROSITE" id="PS50217">
    <property type="entry name" value="BZIP"/>
    <property type="match status" value="1"/>
</dbReference>
<dbReference type="EMBL" id="CH476596">
    <property type="protein sequence ID" value="EAU36940.1"/>
    <property type="molecule type" value="Genomic_DNA"/>
</dbReference>
<dbReference type="eggNOG" id="KOG1414">
    <property type="taxonomic scope" value="Eukaryota"/>
</dbReference>
<gene>
    <name evidence="8" type="ORF">ATEG_01978</name>
</gene>
<feature type="region of interest" description="Disordered" evidence="6">
    <location>
        <begin position="166"/>
        <end position="215"/>
    </location>
</feature>
<dbReference type="Gene3D" id="1.20.5.170">
    <property type="match status" value="1"/>
</dbReference>
<evidence type="ECO:0000256" key="5">
    <source>
        <dbReference type="SAM" id="Coils"/>
    </source>
</evidence>
<keyword evidence="4" id="KW-0539">Nucleus</keyword>
<evidence type="ECO:0000256" key="1">
    <source>
        <dbReference type="ARBA" id="ARBA00004123"/>
    </source>
</evidence>
<reference evidence="9" key="1">
    <citation type="submission" date="2005-09" db="EMBL/GenBank/DDBJ databases">
        <title>Annotation of the Aspergillus terreus NIH2624 genome.</title>
        <authorList>
            <person name="Birren B.W."/>
            <person name="Lander E.S."/>
            <person name="Galagan J.E."/>
            <person name="Nusbaum C."/>
            <person name="Devon K."/>
            <person name="Henn M."/>
            <person name="Ma L.-J."/>
            <person name="Jaffe D.B."/>
            <person name="Butler J."/>
            <person name="Alvarez P."/>
            <person name="Gnerre S."/>
            <person name="Grabherr M."/>
            <person name="Kleber M."/>
            <person name="Mauceli E.W."/>
            <person name="Brockman W."/>
            <person name="Rounsley S."/>
            <person name="Young S.K."/>
            <person name="LaButti K."/>
            <person name="Pushparaj V."/>
            <person name="DeCaprio D."/>
            <person name="Crawford M."/>
            <person name="Koehrsen M."/>
            <person name="Engels R."/>
            <person name="Montgomery P."/>
            <person name="Pearson M."/>
            <person name="Howarth C."/>
            <person name="Larson L."/>
            <person name="Luoma S."/>
            <person name="White J."/>
            <person name="Alvarado L."/>
            <person name="Kodira C.D."/>
            <person name="Zeng Q."/>
            <person name="Oleary S."/>
            <person name="Yandava C."/>
            <person name="Denning D.W."/>
            <person name="Nierman W.C."/>
            <person name="Milne T."/>
            <person name="Madden K."/>
        </authorList>
    </citation>
    <scope>NUCLEOTIDE SEQUENCE [LARGE SCALE GENOMIC DNA]</scope>
    <source>
        <strain evidence="9">NIH 2624 / FGSC A1156</strain>
    </source>
</reference>
<dbReference type="STRING" id="341663.Q0CWF6"/>
<feature type="domain" description="BZIP" evidence="7">
    <location>
        <begin position="80"/>
        <end position="143"/>
    </location>
</feature>
<name>Q0CWF6_ASPTN</name>
<dbReference type="OMA" id="HANCGDQ"/>
<dbReference type="CDD" id="cd14687">
    <property type="entry name" value="bZIP_ATF2"/>
    <property type="match status" value="1"/>
</dbReference>
<dbReference type="Pfam" id="PF00170">
    <property type="entry name" value="bZIP_1"/>
    <property type="match status" value="1"/>
</dbReference>
<dbReference type="GeneID" id="4316559"/>
<evidence type="ECO:0000256" key="4">
    <source>
        <dbReference type="ARBA" id="ARBA00023242"/>
    </source>
</evidence>
<dbReference type="Proteomes" id="UP000007963">
    <property type="component" value="Unassembled WGS sequence"/>
</dbReference>
<accession>Q0CWF6</accession>
<dbReference type="SMART" id="SM00338">
    <property type="entry name" value="BRLZ"/>
    <property type="match status" value="1"/>
</dbReference>
<protein>
    <recommendedName>
        <fullName evidence="7">BZIP domain-containing protein</fullName>
    </recommendedName>
</protein>
<dbReference type="VEuPathDB" id="FungiDB:ATEG_01978"/>
<dbReference type="RefSeq" id="XP_001211156.1">
    <property type="nucleotide sequence ID" value="XM_001211156.1"/>
</dbReference>
<feature type="compositionally biased region" description="Basic and acidic residues" evidence="6">
    <location>
        <begin position="166"/>
        <end position="177"/>
    </location>
</feature>
<keyword evidence="2" id="KW-0805">Transcription regulation</keyword>
<evidence type="ECO:0000313" key="8">
    <source>
        <dbReference type="EMBL" id="EAU36940.1"/>
    </source>
</evidence>
<proteinExistence type="predicted"/>
<feature type="region of interest" description="Disordered" evidence="6">
    <location>
        <begin position="17"/>
        <end position="87"/>
    </location>
</feature>
<evidence type="ECO:0000313" key="9">
    <source>
        <dbReference type="Proteomes" id="UP000007963"/>
    </source>
</evidence>
<dbReference type="GO" id="GO:0003700">
    <property type="term" value="F:DNA-binding transcription factor activity"/>
    <property type="evidence" value="ECO:0007669"/>
    <property type="project" value="InterPro"/>
</dbReference>
<feature type="coiled-coil region" evidence="5">
    <location>
        <begin position="98"/>
        <end position="132"/>
    </location>
</feature>
<comment type="subcellular location">
    <subcellularLocation>
        <location evidence="1">Nucleus</location>
    </subcellularLocation>
</comment>
<dbReference type="PROSITE" id="PS00036">
    <property type="entry name" value="BZIP_BASIC"/>
    <property type="match status" value="1"/>
</dbReference>
<evidence type="ECO:0000256" key="3">
    <source>
        <dbReference type="ARBA" id="ARBA00023163"/>
    </source>
</evidence>
<dbReference type="GO" id="GO:0005634">
    <property type="term" value="C:nucleus"/>
    <property type="evidence" value="ECO:0007669"/>
    <property type="project" value="UniProtKB-SubCell"/>
</dbReference>
<keyword evidence="5" id="KW-0175">Coiled coil</keyword>
<dbReference type="InterPro" id="IPR046347">
    <property type="entry name" value="bZIP_sf"/>
</dbReference>
<sequence>MNNFPFHHGDMDNFHFLVRNGQPTPPPFDEPRASVASSFQYPALSPENYSPPDSANGATGSSGGRRRKIEDTDGGADEETAKRRRFLERNRLAASKCRQKKKMEAQMLEQKCEKETKRRLSLNRQVRDHREELIDLKGLLLAHAGCGNPAIDRYLAKMVATITPIKDHGGNSDKEDSPPTIDVPAADPDMSSQPLFFGFDGGQSPGPPSDSMEPSFMVDTFDDFIYQDE</sequence>
<dbReference type="InterPro" id="IPR051027">
    <property type="entry name" value="bZIP_transcription_factors"/>
</dbReference>
<dbReference type="SMR" id="Q0CWF6"/>
<evidence type="ECO:0000259" key="7">
    <source>
        <dbReference type="PROSITE" id="PS50217"/>
    </source>
</evidence>
<keyword evidence="3" id="KW-0804">Transcription</keyword>
<dbReference type="SUPFAM" id="SSF57959">
    <property type="entry name" value="Leucine zipper domain"/>
    <property type="match status" value="1"/>
</dbReference>
<organism evidence="8 9">
    <name type="scientific">Aspergillus terreus (strain NIH 2624 / FGSC A1156)</name>
    <dbReference type="NCBI Taxonomy" id="341663"/>
    <lineage>
        <taxon>Eukaryota</taxon>
        <taxon>Fungi</taxon>
        <taxon>Dikarya</taxon>
        <taxon>Ascomycota</taxon>
        <taxon>Pezizomycotina</taxon>
        <taxon>Eurotiomycetes</taxon>
        <taxon>Eurotiomycetidae</taxon>
        <taxon>Eurotiales</taxon>
        <taxon>Aspergillaceae</taxon>
        <taxon>Aspergillus</taxon>
        <taxon>Aspergillus subgen. Circumdati</taxon>
    </lineage>
</organism>
<dbReference type="HOGENOM" id="CLU_1209594_0_0_1"/>
<feature type="compositionally biased region" description="Polar residues" evidence="6">
    <location>
        <begin position="47"/>
        <end position="59"/>
    </location>
</feature>
<dbReference type="OrthoDB" id="295274at2759"/>
<evidence type="ECO:0000256" key="6">
    <source>
        <dbReference type="SAM" id="MobiDB-lite"/>
    </source>
</evidence>
<evidence type="ECO:0000256" key="2">
    <source>
        <dbReference type="ARBA" id="ARBA00023015"/>
    </source>
</evidence>
<dbReference type="InterPro" id="IPR004827">
    <property type="entry name" value="bZIP"/>
</dbReference>
<dbReference type="PANTHER" id="PTHR19304">
    <property type="entry name" value="CYCLIC-AMP RESPONSE ELEMENT BINDING PROTEIN"/>
    <property type="match status" value="1"/>
</dbReference>